<comment type="similarity">
    <text evidence="3">Belongs to the methyl-accepting chemotaxis (MCP) protein family.</text>
</comment>
<organism evidence="8 9">
    <name type="scientific">Imhoffiella purpurea</name>
    <dbReference type="NCBI Taxonomy" id="1249627"/>
    <lineage>
        <taxon>Bacteria</taxon>
        <taxon>Pseudomonadati</taxon>
        <taxon>Pseudomonadota</taxon>
        <taxon>Gammaproteobacteria</taxon>
        <taxon>Chromatiales</taxon>
        <taxon>Chromatiaceae</taxon>
        <taxon>Imhoffiella</taxon>
    </lineage>
</organism>
<feature type="transmembrane region" description="Helical" evidence="5">
    <location>
        <begin position="294"/>
        <end position="317"/>
    </location>
</feature>
<dbReference type="CDD" id="cd06225">
    <property type="entry name" value="HAMP"/>
    <property type="match status" value="1"/>
</dbReference>
<keyword evidence="5" id="KW-0812">Transmembrane</keyword>
<dbReference type="AlphaFoldDB" id="W9V6Z6"/>
<dbReference type="Proteomes" id="UP000019460">
    <property type="component" value="Unassembled WGS sequence"/>
</dbReference>
<evidence type="ECO:0000259" key="6">
    <source>
        <dbReference type="PROSITE" id="PS50111"/>
    </source>
</evidence>
<keyword evidence="2 4" id="KW-0807">Transducer</keyword>
<dbReference type="InterPro" id="IPR003660">
    <property type="entry name" value="HAMP_dom"/>
</dbReference>
<dbReference type="SMART" id="SM00283">
    <property type="entry name" value="MA"/>
    <property type="match status" value="1"/>
</dbReference>
<dbReference type="SMART" id="SM00304">
    <property type="entry name" value="HAMP"/>
    <property type="match status" value="1"/>
</dbReference>
<dbReference type="STRING" id="1249627.D779_1611"/>
<dbReference type="Pfam" id="PF00015">
    <property type="entry name" value="MCPsignal"/>
    <property type="match status" value="1"/>
</dbReference>
<evidence type="ECO:0000259" key="7">
    <source>
        <dbReference type="PROSITE" id="PS50885"/>
    </source>
</evidence>
<evidence type="ECO:0000256" key="2">
    <source>
        <dbReference type="ARBA" id="ARBA00023224"/>
    </source>
</evidence>
<dbReference type="PROSITE" id="PS50885">
    <property type="entry name" value="HAMP"/>
    <property type="match status" value="1"/>
</dbReference>
<dbReference type="InterPro" id="IPR004089">
    <property type="entry name" value="MCPsignal_dom"/>
</dbReference>
<evidence type="ECO:0000256" key="1">
    <source>
        <dbReference type="ARBA" id="ARBA00004370"/>
    </source>
</evidence>
<proteinExistence type="inferred from homology"/>
<dbReference type="PRINTS" id="PR00260">
    <property type="entry name" value="CHEMTRNSDUCR"/>
</dbReference>
<dbReference type="PROSITE" id="PS50111">
    <property type="entry name" value="CHEMOTAXIS_TRANSDUC_2"/>
    <property type="match status" value="1"/>
</dbReference>
<evidence type="ECO:0000256" key="5">
    <source>
        <dbReference type="SAM" id="Phobius"/>
    </source>
</evidence>
<dbReference type="EMBL" id="AONC01000028">
    <property type="protein sequence ID" value="EXJ15313.1"/>
    <property type="molecule type" value="Genomic_DNA"/>
</dbReference>
<dbReference type="InterPro" id="IPR029150">
    <property type="entry name" value="dCache_3"/>
</dbReference>
<dbReference type="SUPFAM" id="SSF58104">
    <property type="entry name" value="Methyl-accepting chemotaxis protein (MCP) signaling domain"/>
    <property type="match status" value="1"/>
</dbReference>
<gene>
    <name evidence="8" type="ORF">D779_1611</name>
</gene>
<evidence type="ECO:0000313" key="8">
    <source>
        <dbReference type="EMBL" id="EXJ15313.1"/>
    </source>
</evidence>
<dbReference type="InterPro" id="IPR029151">
    <property type="entry name" value="Sensor-like_sf"/>
</dbReference>
<dbReference type="Pfam" id="PF00672">
    <property type="entry name" value="HAMP"/>
    <property type="match status" value="1"/>
</dbReference>
<keyword evidence="9" id="KW-1185">Reference proteome</keyword>
<dbReference type="PANTHER" id="PTHR32089">
    <property type="entry name" value="METHYL-ACCEPTING CHEMOTAXIS PROTEIN MCPB"/>
    <property type="match status" value="1"/>
</dbReference>
<dbReference type="OrthoDB" id="6433966at2"/>
<comment type="subcellular location">
    <subcellularLocation>
        <location evidence="1">Membrane</location>
    </subcellularLocation>
</comment>
<dbReference type="Pfam" id="PF14827">
    <property type="entry name" value="dCache_3"/>
    <property type="match status" value="1"/>
</dbReference>
<dbReference type="GO" id="GO:0007165">
    <property type="term" value="P:signal transduction"/>
    <property type="evidence" value="ECO:0007669"/>
    <property type="project" value="UniProtKB-KW"/>
</dbReference>
<protein>
    <submittedName>
        <fullName evidence="8">Methyl-accepting chemotaxis sensory transducer</fullName>
    </submittedName>
</protein>
<evidence type="ECO:0000256" key="3">
    <source>
        <dbReference type="ARBA" id="ARBA00029447"/>
    </source>
</evidence>
<dbReference type="GO" id="GO:0016020">
    <property type="term" value="C:membrane"/>
    <property type="evidence" value="ECO:0007669"/>
    <property type="project" value="UniProtKB-SubCell"/>
</dbReference>
<dbReference type="Gene3D" id="1.10.287.950">
    <property type="entry name" value="Methyl-accepting chemotaxis protein"/>
    <property type="match status" value="1"/>
</dbReference>
<dbReference type="eggNOG" id="COG0840">
    <property type="taxonomic scope" value="Bacteria"/>
</dbReference>
<dbReference type="PANTHER" id="PTHR32089:SF112">
    <property type="entry name" value="LYSOZYME-LIKE PROTEIN-RELATED"/>
    <property type="match status" value="1"/>
</dbReference>
<feature type="transmembrane region" description="Helical" evidence="5">
    <location>
        <begin position="12"/>
        <end position="33"/>
    </location>
</feature>
<dbReference type="RefSeq" id="WP_043753253.1">
    <property type="nucleotide sequence ID" value="NZ_AONC01000028.1"/>
</dbReference>
<feature type="domain" description="Methyl-accepting transducer" evidence="6">
    <location>
        <begin position="375"/>
        <end position="611"/>
    </location>
</feature>
<sequence length="647" mass="71093">MLRALSLKRRLMLIVTLSGGFFILLGFFSLQWVKSRLTEDIIADCAQALRLTLEERLLAKQDVGIASSVALAQSPKIIELFGQTSREQGIEELRRITRLYRESTKYHNLRFHLHTADGHSLLRSWAPDSFGDDLRGRPTMRRMLEEKQPFALLDLSPLGVNIHGFAPVFDGDRYLGSLEVIQGVGSVSRNFQADGLNYVMLLDARLRTGNPSLAKNTRIGDYILANDKWFNDKALAFVRGIDLALLDQSATFVTSGWLVVSAPVVDAEGKRIGTHLIGEPLEFVEERTAAAAQIAWVLIATLILLMLGLSVVIGWTVNRYVARPIKRAVTRLGHMETDLRLRIEIERDDEIGTLFKALNHHTETLHGIIQEVRLTANELDDSAVQLLSASEQTVDMARSQQQETDQIASASTEMAASAHEVAQHAESTRNLLQETETHTSEGIREVTETSEAIDRLSAQMRDMEPVIKRLEEGSASIGQVIETIAGIAEQTNLLALNAAIEAARAGEAGRGFAVVADEVRNLSNRTQESTREIAAIVSGLQKATHQVSEAIDESRAQAHACVSQAAEAGKALEAIRASVGGVNDMGEQIATAAHEQSAVAAEISRSMNRIHQLAEQSSQAMEQGGRINRTLVERSKALETLVQRFNL</sequence>
<dbReference type="GO" id="GO:0006935">
    <property type="term" value="P:chemotaxis"/>
    <property type="evidence" value="ECO:0007669"/>
    <property type="project" value="InterPro"/>
</dbReference>
<accession>W9V6Z6</accession>
<dbReference type="InterPro" id="IPR004090">
    <property type="entry name" value="Chemotax_Me-accpt_rcpt"/>
</dbReference>
<comment type="caution">
    <text evidence="8">The sequence shown here is derived from an EMBL/GenBank/DDBJ whole genome shotgun (WGS) entry which is preliminary data.</text>
</comment>
<name>W9V6Z6_9GAMM</name>
<keyword evidence="5" id="KW-1133">Transmembrane helix</keyword>
<keyword evidence="5" id="KW-0472">Membrane</keyword>
<evidence type="ECO:0000256" key="4">
    <source>
        <dbReference type="PROSITE-ProRule" id="PRU00284"/>
    </source>
</evidence>
<reference evidence="8 9" key="1">
    <citation type="submission" date="2012-11" db="EMBL/GenBank/DDBJ databases">
        <title>Genome assembly of Thiorhodococcus sp. AK35.</title>
        <authorList>
            <person name="Nupur N."/>
            <person name="Khatri I."/>
            <person name="Subramanian S."/>
            <person name="Pinnaka A."/>
        </authorList>
    </citation>
    <scope>NUCLEOTIDE SEQUENCE [LARGE SCALE GENOMIC DNA]</scope>
    <source>
        <strain evidence="8 9">AK35</strain>
    </source>
</reference>
<evidence type="ECO:0000313" key="9">
    <source>
        <dbReference type="Proteomes" id="UP000019460"/>
    </source>
</evidence>
<dbReference type="FunFam" id="1.10.287.950:FF:000001">
    <property type="entry name" value="Methyl-accepting chemotaxis sensory transducer"/>
    <property type="match status" value="1"/>
</dbReference>
<dbReference type="SUPFAM" id="SSF103190">
    <property type="entry name" value="Sensory domain-like"/>
    <property type="match status" value="1"/>
</dbReference>
<dbReference type="CDD" id="cd11386">
    <property type="entry name" value="MCP_signal"/>
    <property type="match status" value="1"/>
</dbReference>
<feature type="domain" description="HAMP" evidence="7">
    <location>
        <begin position="319"/>
        <end position="370"/>
    </location>
</feature>
<dbReference type="GO" id="GO:0004888">
    <property type="term" value="F:transmembrane signaling receptor activity"/>
    <property type="evidence" value="ECO:0007669"/>
    <property type="project" value="InterPro"/>
</dbReference>